<dbReference type="SUPFAM" id="SSF55347">
    <property type="entry name" value="Glyceraldehyde-3-phosphate dehydrogenase-like, C-terminal domain"/>
    <property type="match status" value="1"/>
</dbReference>
<dbReference type="InterPro" id="IPR006311">
    <property type="entry name" value="TAT_signal"/>
</dbReference>
<dbReference type="Gene3D" id="3.30.360.10">
    <property type="entry name" value="Dihydrodipicolinate Reductase, domain 2"/>
    <property type="match status" value="1"/>
</dbReference>
<feature type="domain" description="Gfo/Idh/MocA-like oxidoreductase N-terminal" evidence="1">
    <location>
        <begin position="35"/>
        <end position="158"/>
    </location>
</feature>
<accession>A0A382CX12</accession>
<evidence type="ECO:0000259" key="1">
    <source>
        <dbReference type="Pfam" id="PF01408"/>
    </source>
</evidence>
<sequence>MNQINRRSFLKTSATASALAINFVPSRVFGANERVRIGIAGINGRGQSHMGAYLGMKNVEIAYLIDPDSRLFEGRSRTVEGKQGKRPKCVQDVREALEDKDLDAVSVATCNHWHSLIGIWACQAGKDAYIEKPISHNIYEGRKLVEAAEKYNRIVQHGTQQRSNSGRAREIAAVHSGKYGKLLVSKGYCCKPRWSIGSKTTGTPPKGLDFNLWLGPAAEQPYHGNLVHYNWHWFWETGNGDTGNQGVHEMDVARWAIKGATMPKSVWSIGGRFGYEDQGETPNTQMAVYEYDEAILLFETRGLVGKHGIPRVVKNEYYTTEGKITGGKFYPKNGGKAVGLDNLGGEVQSGGPFGNFIDCVRSRKRDHLNADVLEGHYSSALCHLGNISYRTGEKESFDLKSRKFHKNPQISEGFEALNDNLKGIGLNLGNTTYQVGKQLEFDPIGERFKNEGANAHLSRTYRKPFIVPDKV</sequence>
<organism evidence="3">
    <name type="scientific">marine metagenome</name>
    <dbReference type="NCBI Taxonomy" id="408172"/>
    <lineage>
        <taxon>unclassified sequences</taxon>
        <taxon>metagenomes</taxon>
        <taxon>ecological metagenomes</taxon>
    </lineage>
</organism>
<name>A0A382CX12_9ZZZZ</name>
<dbReference type="InterPro" id="IPR043906">
    <property type="entry name" value="Gfo/Idh/MocA_OxRdtase_bact_C"/>
</dbReference>
<dbReference type="Gene3D" id="3.40.50.720">
    <property type="entry name" value="NAD(P)-binding Rossmann-like Domain"/>
    <property type="match status" value="1"/>
</dbReference>
<evidence type="ECO:0008006" key="4">
    <source>
        <dbReference type="Google" id="ProtNLM"/>
    </source>
</evidence>
<dbReference type="AlphaFoldDB" id="A0A382CX12"/>
<feature type="domain" description="Gfo/Idh/MocA-like oxidoreductase bacterial type C-terminal" evidence="2">
    <location>
        <begin position="187"/>
        <end position="264"/>
    </location>
</feature>
<proteinExistence type="predicted"/>
<dbReference type="InterPro" id="IPR000683">
    <property type="entry name" value="Gfo/Idh/MocA-like_OxRdtase_N"/>
</dbReference>
<dbReference type="EMBL" id="UINC01036233">
    <property type="protein sequence ID" value="SVB29877.1"/>
    <property type="molecule type" value="Genomic_DNA"/>
</dbReference>
<dbReference type="PROSITE" id="PS51318">
    <property type="entry name" value="TAT"/>
    <property type="match status" value="1"/>
</dbReference>
<reference evidence="3" key="1">
    <citation type="submission" date="2018-05" db="EMBL/GenBank/DDBJ databases">
        <authorList>
            <person name="Lanie J.A."/>
            <person name="Ng W.-L."/>
            <person name="Kazmierczak K.M."/>
            <person name="Andrzejewski T.M."/>
            <person name="Davidsen T.M."/>
            <person name="Wayne K.J."/>
            <person name="Tettelin H."/>
            <person name="Glass J.I."/>
            <person name="Rusch D."/>
            <person name="Podicherti R."/>
            <person name="Tsui H.-C.T."/>
            <person name="Winkler M.E."/>
        </authorList>
    </citation>
    <scope>NUCLEOTIDE SEQUENCE</scope>
</reference>
<evidence type="ECO:0000313" key="3">
    <source>
        <dbReference type="EMBL" id="SVB29877.1"/>
    </source>
</evidence>
<dbReference type="GO" id="GO:0000166">
    <property type="term" value="F:nucleotide binding"/>
    <property type="evidence" value="ECO:0007669"/>
    <property type="project" value="InterPro"/>
</dbReference>
<protein>
    <recommendedName>
        <fullName evidence="4">Gfo/Idh/MocA-like oxidoreductase N-terminal domain-containing protein</fullName>
    </recommendedName>
</protein>
<dbReference type="SUPFAM" id="SSF51735">
    <property type="entry name" value="NAD(P)-binding Rossmann-fold domains"/>
    <property type="match status" value="1"/>
</dbReference>
<dbReference type="Pfam" id="PF01408">
    <property type="entry name" value="GFO_IDH_MocA"/>
    <property type="match status" value="1"/>
</dbReference>
<dbReference type="PANTHER" id="PTHR43818:SF5">
    <property type="entry name" value="OXIDOREDUCTASE FAMILY PROTEIN"/>
    <property type="match status" value="1"/>
</dbReference>
<dbReference type="InterPro" id="IPR036291">
    <property type="entry name" value="NAD(P)-bd_dom_sf"/>
</dbReference>
<gene>
    <name evidence="3" type="ORF">METZ01_LOCUS182731</name>
</gene>
<dbReference type="InterPro" id="IPR050463">
    <property type="entry name" value="Gfo/Idh/MocA_oxidrdct_glycsds"/>
</dbReference>
<evidence type="ECO:0000259" key="2">
    <source>
        <dbReference type="Pfam" id="PF19051"/>
    </source>
</evidence>
<dbReference type="PANTHER" id="PTHR43818">
    <property type="entry name" value="BCDNA.GH03377"/>
    <property type="match status" value="1"/>
</dbReference>
<dbReference type="Pfam" id="PF19051">
    <property type="entry name" value="GFO_IDH_MocA_C2"/>
    <property type="match status" value="1"/>
</dbReference>